<accession>A0AAW2ASU8</accession>
<keyword evidence="2" id="KW-1185">Reference proteome</keyword>
<dbReference type="EMBL" id="JAWDJR010000004">
    <property type="protein sequence ID" value="KAK9976502.1"/>
    <property type="molecule type" value="Genomic_DNA"/>
</dbReference>
<dbReference type="AlphaFoldDB" id="A0AAW2ASU8"/>
<proteinExistence type="predicted"/>
<evidence type="ECO:0000313" key="1">
    <source>
        <dbReference type="EMBL" id="KAK9976502.1"/>
    </source>
</evidence>
<comment type="caution">
    <text evidence="1">The sequence shown here is derived from an EMBL/GenBank/DDBJ whole genome shotgun (WGS) entry which is preliminary data.</text>
</comment>
<name>A0AAW2ASU8_CULAL</name>
<reference evidence="1 2" key="1">
    <citation type="submission" date="2024-05" db="EMBL/GenBank/DDBJ databases">
        <title>A high-quality chromosomal-level genome assembly of Topmouth culter (Culter alburnus).</title>
        <authorList>
            <person name="Zhao H."/>
        </authorList>
    </citation>
    <scope>NUCLEOTIDE SEQUENCE [LARGE SCALE GENOMIC DNA]</scope>
    <source>
        <strain evidence="1">CATC2023</strain>
        <tissue evidence="1">Muscle</tissue>
    </source>
</reference>
<sequence>MWWLFQEHPHLAKNAVDTSNEDIKDIEEMVSGNLGMPYQPEYTHSSLITMTNYLWNFKRIPEDLPPDLTKTEKAVPENFEPTEKNCLTVQGHVLLN</sequence>
<dbReference type="Proteomes" id="UP001479290">
    <property type="component" value="Unassembled WGS sequence"/>
</dbReference>
<protein>
    <submittedName>
        <fullName evidence="1">Uncharacterized protein</fullName>
    </submittedName>
</protein>
<gene>
    <name evidence="1" type="ORF">ABG768_021707</name>
</gene>
<evidence type="ECO:0000313" key="2">
    <source>
        <dbReference type="Proteomes" id="UP001479290"/>
    </source>
</evidence>
<organism evidence="1 2">
    <name type="scientific">Culter alburnus</name>
    <name type="common">Topmouth culter</name>
    <dbReference type="NCBI Taxonomy" id="194366"/>
    <lineage>
        <taxon>Eukaryota</taxon>
        <taxon>Metazoa</taxon>
        <taxon>Chordata</taxon>
        <taxon>Craniata</taxon>
        <taxon>Vertebrata</taxon>
        <taxon>Euteleostomi</taxon>
        <taxon>Actinopterygii</taxon>
        <taxon>Neopterygii</taxon>
        <taxon>Teleostei</taxon>
        <taxon>Ostariophysi</taxon>
        <taxon>Cypriniformes</taxon>
        <taxon>Xenocyprididae</taxon>
        <taxon>Xenocypridinae</taxon>
        <taxon>Culter</taxon>
    </lineage>
</organism>